<organism evidence="2 3">
    <name type="scientific">Mucilaginibacter pankratovii</name>
    <dbReference type="NCBI Taxonomy" id="2772110"/>
    <lineage>
        <taxon>Bacteria</taxon>
        <taxon>Pseudomonadati</taxon>
        <taxon>Bacteroidota</taxon>
        <taxon>Sphingobacteriia</taxon>
        <taxon>Sphingobacteriales</taxon>
        <taxon>Sphingobacteriaceae</taxon>
        <taxon>Mucilaginibacter</taxon>
    </lineage>
</organism>
<gene>
    <name evidence="2" type="ORF">IDJ77_07415</name>
</gene>
<evidence type="ECO:0000259" key="1">
    <source>
        <dbReference type="Pfam" id="PF12867"/>
    </source>
</evidence>
<evidence type="ECO:0000313" key="2">
    <source>
        <dbReference type="EMBL" id="MBD1363634.1"/>
    </source>
</evidence>
<dbReference type="Gene3D" id="1.20.120.450">
    <property type="entry name" value="dinb family like domain"/>
    <property type="match status" value="1"/>
</dbReference>
<dbReference type="InterPro" id="IPR024775">
    <property type="entry name" value="DinB-like"/>
</dbReference>
<evidence type="ECO:0000313" key="3">
    <source>
        <dbReference type="Proteomes" id="UP000606600"/>
    </source>
</evidence>
<sequence length="157" mass="18732">MTAAELIILNSEEVRRRSIKLVQGIPHEVIYWKPDEEAMSIIEMVRHMLESEYIYNEIVKTRGRLDEDFVTPWESRSFTTMADEIAFAALYHQQFLDSVRMYTDQDLDEIEIIRVDRNQRRKLGDYLLRIAYHESVHAGNLLSYLRILNIDRPDIWD</sequence>
<proteinExistence type="predicted"/>
<accession>A0ABR7WQM2</accession>
<dbReference type="Pfam" id="PF12867">
    <property type="entry name" value="DinB_2"/>
    <property type="match status" value="1"/>
</dbReference>
<keyword evidence="3" id="KW-1185">Reference proteome</keyword>
<dbReference type="RefSeq" id="WP_191188303.1">
    <property type="nucleotide sequence ID" value="NZ_JACWMY010000003.1"/>
</dbReference>
<dbReference type="EMBL" id="JACWMY010000003">
    <property type="protein sequence ID" value="MBD1363634.1"/>
    <property type="molecule type" value="Genomic_DNA"/>
</dbReference>
<reference evidence="2 3" key="1">
    <citation type="submission" date="2020-09" db="EMBL/GenBank/DDBJ databases">
        <title>Novel species of Mucilaginibacter isolated from a glacier on the Tibetan Plateau.</title>
        <authorList>
            <person name="Liu Q."/>
            <person name="Xin Y.-H."/>
        </authorList>
    </citation>
    <scope>NUCLEOTIDE SEQUENCE [LARGE SCALE GENOMIC DNA]</scope>
    <source>
        <strain evidence="2 3">ZT4R22</strain>
    </source>
</reference>
<comment type="caution">
    <text evidence="2">The sequence shown here is derived from an EMBL/GenBank/DDBJ whole genome shotgun (WGS) entry which is preliminary data.</text>
</comment>
<protein>
    <submittedName>
        <fullName evidence="2">DinB family protein</fullName>
    </submittedName>
</protein>
<dbReference type="SUPFAM" id="SSF109854">
    <property type="entry name" value="DinB/YfiT-like putative metalloenzymes"/>
    <property type="match status" value="1"/>
</dbReference>
<dbReference type="InterPro" id="IPR034660">
    <property type="entry name" value="DinB/YfiT-like"/>
</dbReference>
<feature type="domain" description="DinB-like" evidence="1">
    <location>
        <begin position="12"/>
        <end position="139"/>
    </location>
</feature>
<name>A0ABR7WQM2_9SPHI</name>
<dbReference type="Proteomes" id="UP000606600">
    <property type="component" value="Unassembled WGS sequence"/>
</dbReference>